<dbReference type="Proteomes" id="UP000226429">
    <property type="component" value="Unassembled WGS sequence"/>
</dbReference>
<sequence>MRYISNLKQQLPFLSQGAGVYLFLNAKQEVLYVGKARHLKKRISSYFRQQQSRRIALMMRQVASIETTLTETENQALLLESNLIKQLKPRYNVLLRDDKSYPYIVLSSHPRYPRLTFYRGARVKNYRYFGPFPSLMAVRASLNLLQKLFKIRSCQDSFFRNRTRPCLQYQIKRCTGPCVGLISAEHYQRDVAHTVLFLQGKNQTVIDTIAQQMEMAANEFDYESAARFRDQISALREIQQKQVISTGQGDLDIIGLAHQAAHYALYVMNVRHGSLLGAKAYFPEVPVNSRDTEVLAAFMAQLYLHAEIMPSIPTQIVIPKKIQDQSWLMATLAEHAQHKLKLVDKASGKSKQWLVLAMENAKHALVAHLSDKLSFYKQLEHLQVALQLDSLPQRLECFDISHTQGEATLAACVVFDPEGPRKIDYRRFNIAGVTPGDDYAALRQALMRRYKALKLEEENLPDILIVDGGKGQLKQAEQVLEELQISGIFLLGVAKGPARKSGLETVFLATKSKPMTLSLDPLALQAILTMRDEAHRFAITAHRGRRAKKRRTSLLESIAGVGVKRRRELLRQFGGLQALKSASAEDIAKVPGISLSLAKQIYLALKG</sequence>
<dbReference type="Gene3D" id="3.30.420.340">
    <property type="entry name" value="UvrC, RNAse H endonuclease domain"/>
    <property type="match status" value="1"/>
</dbReference>
<dbReference type="Gene3D" id="1.10.150.20">
    <property type="entry name" value="5' to 3' exonuclease, C-terminal subdomain"/>
    <property type="match status" value="1"/>
</dbReference>
<dbReference type="Pfam" id="PF08459">
    <property type="entry name" value="UvrC_RNaseH_dom"/>
    <property type="match status" value="1"/>
</dbReference>
<dbReference type="Pfam" id="PF14520">
    <property type="entry name" value="HHH_5"/>
    <property type="match status" value="1"/>
</dbReference>
<protein>
    <recommendedName>
        <fullName evidence="7">UvrABC system protein C</fullName>
        <shortName evidence="7">Protein UvrC</shortName>
    </recommendedName>
    <alternativeName>
        <fullName evidence="7">Excinuclease ABC subunit C</fullName>
    </alternativeName>
</protein>
<comment type="subcellular location">
    <subcellularLocation>
        <location evidence="7">Cytoplasm</location>
    </subcellularLocation>
</comment>
<dbReference type="Gene3D" id="3.40.1440.10">
    <property type="entry name" value="GIY-YIG endonuclease"/>
    <property type="match status" value="1"/>
</dbReference>
<evidence type="ECO:0000313" key="12">
    <source>
        <dbReference type="Proteomes" id="UP000226429"/>
    </source>
</evidence>
<evidence type="ECO:0000259" key="8">
    <source>
        <dbReference type="PROSITE" id="PS50151"/>
    </source>
</evidence>
<dbReference type="AlphaFoldDB" id="A0A370CIN5"/>
<dbReference type="InterPro" id="IPR035901">
    <property type="entry name" value="GIY-YIG_endonuc_sf"/>
</dbReference>
<proteinExistence type="inferred from homology"/>
<dbReference type="InterPro" id="IPR036876">
    <property type="entry name" value="UVR_dom_sf"/>
</dbReference>
<keyword evidence="4 7" id="KW-0267">Excision nuclease</keyword>
<dbReference type="PROSITE" id="PS50164">
    <property type="entry name" value="GIY_YIG"/>
    <property type="match status" value="1"/>
</dbReference>
<organism evidence="11 12">
    <name type="scientific">Candidatus Aquirickettsiella gammari</name>
    <dbReference type="NCBI Taxonomy" id="2016198"/>
    <lineage>
        <taxon>Bacteria</taxon>
        <taxon>Pseudomonadati</taxon>
        <taxon>Pseudomonadota</taxon>
        <taxon>Gammaproteobacteria</taxon>
        <taxon>Legionellales</taxon>
        <taxon>Coxiellaceae</taxon>
        <taxon>Candidatus Aquirickettsiella</taxon>
    </lineage>
</organism>
<dbReference type="PROSITE" id="PS50151">
    <property type="entry name" value="UVR"/>
    <property type="match status" value="1"/>
</dbReference>
<dbReference type="CDD" id="cd10434">
    <property type="entry name" value="GIY-YIG_UvrC_Cho"/>
    <property type="match status" value="1"/>
</dbReference>
<name>A0A370CIN5_9COXI</name>
<dbReference type="InterPro" id="IPR004791">
    <property type="entry name" value="UvrC"/>
</dbReference>
<dbReference type="InterPro" id="IPR038476">
    <property type="entry name" value="UvrC_RNase_H_dom_sf"/>
</dbReference>
<comment type="similarity">
    <text evidence="7">Belongs to the UvrC family.</text>
</comment>
<dbReference type="EMBL" id="NMOS02000004">
    <property type="protein sequence ID" value="RDH40718.1"/>
    <property type="molecule type" value="Genomic_DNA"/>
</dbReference>
<dbReference type="InterPro" id="IPR010994">
    <property type="entry name" value="RuvA_2-like"/>
</dbReference>
<dbReference type="Pfam" id="PF01541">
    <property type="entry name" value="GIY-YIG"/>
    <property type="match status" value="1"/>
</dbReference>
<reference evidence="11 12" key="1">
    <citation type="journal article" date="2017" name="Int. J. Syst. Evol. Microbiol.">
        <title>Aquarickettsiella crustaci n. gen. n. sp. (Gammaproteobacteria: Legionellales: Coxiellaceae); a bacterial pathogen of the freshwater crustacean: Gammarus fossarum (Malacostraca: Amphipoda).</title>
        <authorList>
            <person name="Bojko J."/>
            <person name="Dunn A.M."/>
            <person name="Stebbing P.D."/>
            <person name="Van Aerle R."/>
            <person name="Bacela-Spychalska K."/>
            <person name="Bean T.P."/>
            <person name="Stentiford G.D."/>
        </authorList>
    </citation>
    <scope>NUCLEOTIDE SEQUENCE [LARGE SCALE GENOMIC DNA]</scope>
    <source>
        <strain evidence="11">RA15029</strain>
    </source>
</reference>
<dbReference type="InterPro" id="IPR001162">
    <property type="entry name" value="UvrC_RNase_H_dom"/>
</dbReference>
<reference evidence="11 12" key="2">
    <citation type="journal article" date="2018" name="J. Invertebr. Pathol.">
        <title>'Candidatus Aquirickettsiella gammari' (Gammaproteobacteria: Legionellales: Coxiellaceae): A bacterial pathogen of the freshwater crustacean Gammarus fossarum (Malacostraca: Amphipoda).</title>
        <authorList>
            <person name="Bojko J."/>
            <person name="Dunn A.M."/>
            <person name="Stebbing P.D."/>
            <person name="van Aerle R."/>
            <person name="Bacela-Spychalska K."/>
            <person name="Bean T.P."/>
            <person name="Urrutia A."/>
            <person name="Stentiford G.D."/>
        </authorList>
    </citation>
    <scope>NUCLEOTIDE SEQUENCE [LARGE SCALE GENOMIC DNA]</scope>
    <source>
        <strain evidence="11">RA15029</strain>
    </source>
</reference>
<keyword evidence="1 7" id="KW-0963">Cytoplasm</keyword>
<keyword evidence="6 7" id="KW-0742">SOS response</keyword>
<dbReference type="InterPro" id="IPR001943">
    <property type="entry name" value="UVR_dom"/>
</dbReference>
<dbReference type="InterPro" id="IPR047296">
    <property type="entry name" value="GIY-YIG_UvrC_Cho"/>
</dbReference>
<feature type="domain" description="UVR" evidence="8">
    <location>
        <begin position="203"/>
        <end position="238"/>
    </location>
</feature>
<keyword evidence="2 7" id="KW-0227">DNA damage</keyword>
<comment type="function">
    <text evidence="7">The UvrABC repair system catalyzes the recognition and processing of DNA lesions. UvrC both incises the 5' and 3' sides of the lesion. The N-terminal half is responsible for the 3' incision and the C-terminal half is responsible for the 5' incision.</text>
</comment>
<dbReference type="InterPro" id="IPR050066">
    <property type="entry name" value="UvrABC_protein_C"/>
</dbReference>
<comment type="caution">
    <text evidence="11">The sequence shown here is derived from an EMBL/GenBank/DDBJ whole genome shotgun (WGS) entry which is preliminary data.</text>
</comment>
<feature type="domain" description="UvrC family homology region profile" evidence="10">
    <location>
        <begin position="253"/>
        <end position="480"/>
    </location>
</feature>
<dbReference type="NCBIfam" id="NF001824">
    <property type="entry name" value="PRK00558.1-5"/>
    <property type="match status" value="1"/>
</dbReference>
<dbReference type="Pfam" id="PF22920">
    <property type="entry name" value="UvrC_RNaseH"/>
    <property type="match status" value="1"/>
</dbReference>
<dbReference type="PROSITE" id="PS50165">
    <property type="entry name" value="UVRC"/>
    <property type="match status" value="1"/>
</dbReference>
<dbReference type="GO" id="GO:0009381">
    <property type="term" value="F:excinuclease ABC activity"/>
    <property type="evidence" value="ECO:0007669"/>
    <property type="project" value="UniProtKB-UniRule"/>
</dbReference>
<evidence type="ECO:0000256" key="4">
    <source>
        <dbReference type="ARBA" id="ARBA00022881"/>
    </source>
</evidence>
<dbReference type="Gene3D" id="4.10.860.10">
    <property type="entry name" value="UVR domain"/>
    <property type="match status" value="1"/>
</dbReference>
<evidence type="ECO:0000256" key="3">
    <source>
        <dbReference type="ARBA" id="ARBA00022769"/>
    </source>
</evidence>
<dbReference type="SUPFAM" id="SSF82771">
    <property type="entry name" value="GIY-YIG endonuclease"/>
    <property type="match status" value="1"/>
</dbReference>
<keyword evidence="12" id="KW-1185">Reference proteome</keyword>
<evidence type="ECO:0000256" key="6">
    <source>
        <dbReference type="ARBA" id="ARBA00023236"/>
    </source>
</evidence>
<dbReference type="PANTHER" id="PTHR30562:SF1">
    <property type="entry name" value="UVRABC SYSTEM PROTEIN C"/>
    <property type="match status" value="1"/>
</dbReference>
<comment type="subunit">
    <text evidence="7">Interacts with UvrB in an incision complex.</text>
</comment>
<dbReference type="FunFam" id="3.40.1440.10:FF:000001">
    <property type="entry name" value="UvrABC system protein C"/>
    <property type="match status" value="1"/>
</dbReference>
<evidence type="ECO:0000313" key="11">
    <source>
        <dbReference type="EMBL" id="RDH40718.1"/>
    </source>
</evidence>
<evidence type="ECO:0000259" key="10">
    <source>
        <dbReference type="PROSITE" id="PS50165"/>
    </source>
</evidence>
<dbReference type="FunFam" id="3.30.420.340:FF:000001">
    <property type="entry name" value="UvrABC system protein C"/>
    <property type="match status" value="1"/>
</dbReference>
<feature type="domain" description="GIY-YIG" evidence="9">
    <location>
        <begin position="16"/>
        <end position="93"/>
    </location>
</feature>
<dbReference type="SUPFAM" id="SSF47781">
    <property type="entry name" value="RuvA domain 2-like"/>
    <property type="match status" value="1"/>
</dbReference>
<dbReference type="SMART" id="SM00465">
    <property type="entry name" value="GIYc"/>
    <property type="match status" value="1"/>
</dbReference>
<dbReference type="PANTHER" id="PTHR30562">
    <property type="entry name" value="UVRC/OXIDOREDUCTASE"/>
    <property type="match status" value="1"/>
</dbReference>
<gene>
    <name evidence="7" type="primary">uvrC</name>
    <name evidence="11" type="ORF">CFE62_001970</name>
</gene>
<evidence type="ECO:0000259" key="9">
    <source>
        <dbReference type="PROSITE" id="PS50164"/>
    </source>
</evidence>
<keyword evidence="3 7" id="KW-0228">DNA excision</keyword>
<dbReference type="SUPFAM" id="SSF46600">
    <property type="entry name" value="C-terminal UvrC-binding domain of UvrB"/>
    <property type="match status" value="1"/>
</dbReference>
<dbReference type="GO" id="GO:0009380">
    <property type="term" value="C:excinuclease repair complex"/>
    <property type="evidence" value="ECO:0007669"/>
    <property type="project" value="InterPro"/>
</dbReference>
<evidence type="ECO:0000256" key="5">
    <source>
        <dbReference type="ARBA" id="ARBA00023204"/>
    </source>
</evidence>
<evidence type="ECO:0000256" key="2">
    <source>
        <dbReference type="ARBA" id="ARBA00022763"/>
    </source>
</evidence>
<dbReference type="GO" id="GO:0009432">
    <property type="term" value="P:SOS response"/>
    <property type="evidence" value="ECO:0007669"/>
    <property type="project" value="UniProtKB-UniRule"/>
</dbReference>
<dbReference type="Pfam" id="PF02151">
    <property type="entry name" value="UVR"/>
    <property type="match status" value="1"/>
</dbReference>
<evidence type="ECO:0000256" key="1">
    <source>
        <dbReference type="ARBA" id="ARBA00022490"/>
    </source>
</evidence>
<evidence type="ECO:0000256" key="7">
    <source>
        <dbReference type="HAMAP-Rule" id="MF_00203"/>
    </source>
</evidence>
<accession>A0A370CIN5</accession>
<dbReference type="InterPro" id="IPR000305">
    <property type="entry name" value="GIY-YIG_endonuc"/>
</dbReference>
<dbReference type="NCBIfam" id="TIGR00194">
    <property type="entry name" value="uvrC"/>
    <property type="match status" value="1"/>
</dbReference>
<keyword evidence="5 7" id="KW-0234">DNA repair</keyword>
<dbReference type="HAMAP" id="MF_00203">
    <property type="entry name" value="UvrC"/>
    <property type="match status" value="1"/>
</dbReference>
<dbReference type="GO" id="GO:0006289">
    <property type="term" value="P:nucleotide-excision repair"/>
    <property type="evidence" value="ECO:0007669"/>
    <property type="project" value="UniProtKB-UniRule"/>
</dbReference>
<dbReference type="GO" id="GO:0003677">
    <property type="term" value="F:DNA binding"/>
    <property type="evidence" value="ECO:0007669"/>
    <property type="project" value="UniProtKB-UniRule"/>
</dbReference>
<dbReference type="GO" id="GO:0005737">
    <property type="term" value="C:cytoplasm"/>
    <property type="evidence" value="ECO:0007669"/>
    <property type="project" value="UniProtKB-SubCell"/>
</dbReference>